<dbReference type="InterPro" id="IPR025662">
    <property type="entry name" value="Sigma_54_int_dom_ATP-bd_1"/>
</dbReference>
<dbReference type="RefSeq" id="WP_185978656.1">
    <property type="nucleotide sequence ID" value="NZ_JACBGI020000019.1"/>
</dbReference>
<dbReference type="Pfam" id="PF13188">
    <property type="entry name" value="PAS_8"/>
    <property type="match status" value="1"/>
</dbReference>
<evidence type="ECO:0000313" key="10">
    <source>
        <dbReference type="EMBL" id="MBF6058511.1"/>
    </source>
</evidence>
<dbReference type="PROSITE" id="PS00676">
    <property type="entry name" value="SIGMA54_INTERACT_2"/>
    <property type="match status" value="1"/>
</dbReference>
<gene>
    <name evidence="10" type="ORF">H8792_009165</name>
</gene>
<keyword evidence="5" id="KW-0804">Transcription</keyword>
<dbReference type="InterPro" id="IPR013767">
    <property type="entry name" value="PAS_fold"/>
</dbReference>
<feature type="coiled-coil region" evidence="6">
    <location>
        <begin position="266"/>
        <end position="297"/>
    </location>
</feature>
<dbReference type="InterPro" id="IPR025943">
    <property type="entry name" value="Sigma_54_int_dom_ATP-bd_2"/>
</dbReference>
<dbReference type="Proteomes" id="UP001193680">
    <property type="component" value="Unassembled WGS sequence"/>
</dbReference>
<dbReference type="InterPro" id="IPR058031">
    <property type="entry name" value="AAA_lid_NorR"/>
</dbReference>
<evidence type="ECO:0000259" key="9">
    <source>
        <dbReference type="PROSITE" id="PS50113"/>
    </source>
</evidence>
<dbReference type="EMBL" id="JACBGI020000019">
    <property type="protein sequence ID" value="MBF6058511.1"/>
    <property type="molecule type" value="Genomic_DNA"/>
</dbReference>
<dbReference type="SUPFAM" id="SSF55785">
    <property type="entry name" value="PYP-like sensor domain (PAS domain)"/>
    <property type="match status" value="2"/>
</dbReference>
<evidence type="ECO:0000259" key="8">
    <source>
        <dbReference type="PROSITE" id="PS50112"/>
    </source>
</evidence>
<keyword evidence="4" id="KW-0238">DNA-binding</keyword>
<feature type="domain" description="PAC" evidence="9">
    <location>
        <begin position="218"/>
        <end position="275"/>
    </location>
</feature>
<keyword evidence="2" id="KW-0067">ATP-binding</keyword>
<protein>
    <submittedName>
        <fullName evidence="10">Sigma 54-interacting transcriptional regulator</fullName>
    </submittedName>
</protein>
<dbReference type="PANTHER" id="PTHR32071:SF117">
    <property type="entry name" value="PTS-DEPENDENT DIHYDROXYACETONE KINASE OPERON REGULATORY PROTEIN-RELATED"/>
    <property type="match status" value="1"/>
</dbReference>
<evidence type="ECO:0000256" key="4">
    <source>
        <dbReference type="ARBA" id="ARBA00023125"/>
    </source>
</evidence>
<dbReference type="Gene3D" id="1.10.10.60">
    <property type="entry name" value="Homeodomain-like"/>
    <property type="match status" value="1"/>
</dbReference>
<dbReference type="InterPro" id="IPR003593">
    <property type="entry name" value="AAA+_ATPase"/>
</dbReference>
<dbReference type="PROSITE" id="PS50045">
    <property type="entry name" value="SIGMA54_INTERACT_4"/>
    <property type="match status" value="1"/>
</dbReference>
<dbReference type="Gene3D" id="3.30.450.20">
    <property type="entry name" value="PAS domain"/>
    <property type="match status" value="2"/>
</dbReference>
<dbReference type="SMART" id="SM00091">
    <property type="entry name" value="PAS"/>
    <property type="match status" value="2"/>
</dbReference>
<feature type="domain" description="PAS" evidence="8">
    <location>
        <begin position="145"/>
        <end position="197"/>
    </location>
</feature>
<proteinExistence type="predicted"/>
<dbReference type="InterPro" id="IPR002078">
    <property type="entry name" value="Sigma_54_int"/>
</dbReference>
<sequence length="632" mass="71455">MNMLYQSLFEKSTEAILIISPYEDRIVHINPSAARMFSASVETLLAQPVSQVFKPSLAKLVVFTDEIEEKRHAWSNELKILLDDDKSQDVEISAVLLKKSDPVLISFTLYNPQNLQKRRELSEANRLHRDGLQHWQTIENVFREFERENQLILKAVGEGIYGVDIDGNATFVNPAAEKMLGWSASELIGKNMHDLIHHSHDDGSPYHCENCHIYAAFKDGDVRHVDDEQFWSKDGLPFSVEYTSTPIMDNGRLVGAVVIFRDVSQRKLAEEKLHLALKEVQTLKQRLELENAYLQEEYRAEHNYKEIVGKSAAINKIIQQIELVAPTDANVLITGESGTGKELIARAIHESSGRKGRPLIRVNCASIPRELFESEFFGHIKGAFTGALVDRAGRFELADGGSIFLDEVGEIPLELQSKLLRVLQEHQFERVGESKTRSIDVRIIAATNRNLKQEVIEKRFREDLYFRLNVFPIESTALRERKEDIPILANHFLNIACQKFAKLGISLTIGDIQKLSAYNWPGNIRELINVIERAVILSNGNRLELNLPLQQEMPEKDLTNQVGMRIKTVDEMEKLEKQNMINALKMCKGKISGKDGAAALLRMKPTTLSSRLSKLGIQPKSITAEFPAALSS</sequence>
<name>A0ABS0BXI6_9GAMM</name>
<reference evidence="10 11" key="1">
    <citation type="submission" date="2020-11" db="EMBL/GenBank/DDBJ databases">
        <title>Sulfur oxidizing isolate from Hospital Hole Sinkhole.</title>
        <authorList>
            <person name="Scott K.M."/>
        </authorList>
    </citation>
    <scope>NUCLEOTIDE SEQUENCE [LARGE SCALE GENOMIC DNA]</scope>
    <source>
        <strain evidence="10 11">HH1</strain>
    </source>
</reference>
<dbReference type="Gene3D" id="3.40.50.300">
    <property type="entry name" value="P-loop containing nucleotide triphosphate hydrolases"/>
    <property type="match status" value="1"/>
</dbReference>
<dbReference type="PROSITE" id="PS00675">
    <property type="entry name" value="SIGMA54_INTERACT_1"/>
    <property type="match status" value="1"/>
</dbReference>
<dbReference type="CDD" id="cd00009">
    <property type="entry name" value="AAA"/>
    <property type="match status" value="1"/>
</dbReference>
<evidence type="ECO:0000256" key="2">
    <source>
        <dbReference type="ARBA" id="ARBA00022840"/>
    </source>
</evidence>
<dbReference type="CDD" id="cd00130">
    <property type="entry name" value="PAS"/>
    <property type="match status" value="1"/>
</dbReference>
<dbReference type="SUPFAM" id="SSF52540">
    <property type="entry name" value="P-loop containing nucleoside triphosphate hydrolases"/>
    <property type="match status" value="1"/>
</dbReference>
<dbReference type="PROSITE" id="PS50112">
    <property type="entry name" value="PAS"/>
    <property type="match status" value="1"/>
</dbReference>
<dbReference type="PROSITE" id="PS00688">
    <property type="entry name" value="SIGMA54_INTERACT_3"/>
    <property type="match status" value="1"/>
</dbReference>
<dbReference type="Pfam" id="PF25601">
    <property type="entry name" value="AAA_lid_14"/>
    <property type="match status" value="1"/>
</dbReference>
<keyword evidence="1" id="KW-0547">Nucleotide-binding</keyword>
<dbReference type="Pfam" id="PF00989">
    <property type="entry name" value="PAS"/>
    <property type="match status" value="1"/>
</dbReference>
<evidence type="ECO:0000256" key="3">
    <source>
        <dbReference type="ARBA" id="ARBA00023015"/>
    </source>
</evidence>
<evidence type="ECO:0000313" key="11">
    <source>
        <dbReference type="Proteomes" id="UP001193680"/>
    </source>
</evidence>
<dbReference type="InterPro" id="IPR025944">
    <property type="entry name" value="Sigma_54_int_dom_CS"/>
</dbReference>
<keyword evidence="6" id="KW-0175">Coiled coil</keyword>
<dbReference type="PANTHER" id="PTHR32071">
    <property type="entry name" value="TRANSCRIPTIONAL REGULATORY PROTEIN"/>
    <property type="match status" value="1"/>
</dbReference>
<dbReference type="InterPro" id="IPR027417">
    <property type="entry name" value="P-loop_NTPase"/>
</dbReference>
<dbReference type="Gene3D" id="1.10.8.60">
    <property type="match status" value="1"/>
</dbReference>
<dbReference type="SMART" id="SM00382">
    <property type="entry name" value="AAA"/>
    <property type="match status" value="1"/>
</dbReference>
<keyword evidence="11" id="KW-1185">Reference proteome</keyword>
<dbReference type="Pfam" id="PF00158">
    <property type="entry name" value="Sigma54_activat"/>
    <property type="match status" value="1"/>
</dbReference>
<evidence type="ECO:0000259" key="7">
    <source>
        <dbReference type="PROSITE" id="PS50045"/>
    </source>
</evidence>
<evidence type="ECO:0000256" key="5">
    <source>
        <dbReference type="ARBA" id="ARBA00023163"/>
    </source>
</evidence>
<dbReference type="NCBIfam" id="TIGR00229">
    <property type="entry name" value="sensory_box"/>
    <property type="match status" value="1"/>
</dbReference>
<dbReference type="InterPro" id="IPR000014">
    <property type="entry name" value="PAS"/>
</dbReference>
<dbReference type="InterPro" id="IPR035965">
    <property type="entry name" value="PAS-like_dom_sf"/>
</dbReference>
<dbReference type="InterPro" id="IPR000700">
    <property type="entry name" value="PAS-assoc_C"/>
</dbReference>
<evidence type="ECO:0000256" key="1">
    <source>
        <dbReference type="ARBA" id="ARBA00022741"/>
    </source>
</evidence>
<dbReference type="PROSITE" id="PS50113">
    <property type="entry name" value="PAC"/>
    <property type="match status" value="1"/>
</dbReference>
<feature type="domain" description="Sigma-54 factor interaction" evidence="7">
    <location>
        <begin position="307"/>
        <end position="536"/>
    </location>
</feature>
<accession>A0ABS0BXI6</accession>
<comment type="caution">
    <text evidence="10">The sequence shown here is derived from an EMBL/GenBank/DDBJ whole genome shotgun (WGS) entry which is preliminary data.</text>
</comment>
<organism evidence="10 11">
    <name type="scientific">Thiomicrorhabdus heinhorstiae</name>
    <dbReference type="NCBI Taxonomy" id="2748010"/>
    <lineage>
        <taxon>Bacteria</taxon>
        <taxon>Pseudomonadati</taxon>
        <taxon>Pseudomonadota</taxon>
        <taxon>Gammaproteobacteria</taxon>
        <taxon>Thiotrichales</taxon>
        <taxon>Piscirickettsiaceae</taxon>
        <taxon>Thiomicrorhabdus</taxon>
    </lineage>
</organism>
<evidence type="ECO:0000256" key="6">
    <source>
        <dbReference type="SAM" id="Coils"/>
    </source>
</evidence>
<keyword evidence="3" id="KW-0805">Transcription regulation</keyword>